<comment type="caution">
    <text evidence="1">The sequence shown here is derived from an EMBL/GenBank/DDBJ whole genome shotgun (WGS) entry which is preliminary data.</text>
</comment>
<protein>
    <submittedName>
        <fullName evidence="1">Uncharacterized protein</fullName>
    </submittedName>
</protein>
<reference evidence="1" key="1">
    <citation type="submission" date="2023-08" db="EMBL/GenBank/DDBJ databases">
        <title>Chromosome-level Genome Assembly of mud carp (Cirrhinus molitorella).</title>
        <authorList>
            <person name="Liu H."/>
        </authorList>
    </citation>
    <scope>NUCLEOTIDE SEQUENCE</scope>
    <source>
        <strain evidence="1">Prfri</strain>
        <tissue evidence="1">Muscle</tissue>
    </source>
</reference>
<gene>
    <name evidence="1" type="ORF">Q8A67_011080</name>
</gene>
<evidence type="ECO:0000313" key="1">
    <source>
        <dbReference type="EMBL" id="KAK2896592.1"/>
    </source>
</evidence>
<sequence length="70" mass="7845">MIHIKFQKKPLVSKEVDFFGCSCGQRLSSSAHDKLKEKCTHISITVTDRDQGLQLASSQVSSHIEKESKI</sequence>
<dbReference type="Proteomes" id="UP001187343">
    <property type="component" value="Unassembled WGS sequence"/>
</dbReference>
<dbReference type="EMBL" id="JAUYZG010000010">
    <property type="protein sequence ID" value="KAK2896592.1"/>
    <property type="molecule type" value="Genomic_DNA"/>
</dbReference>
<proteinExistence type="predicted"/>
<organism evidence="1 2">
    <name type="scientific">Cirrhinus molitorella</name>
    <name type="common">mud carp</name>
    <dbReference type="NCBI Taxonomy" id="172907"/>
    <lineage>
        <taxon>Eukaryota</taxon>
        <taxon>Metazoa</taxon>
        <taxon>Chordata</taxon>
        <taxon>Craniata</taxon>
        <taxon>Vertebrata</taxon>
        <taxon>Euteleostomi</taxon>
        <taxon>Actinopterygii</taxon>
        <taxon>Neopterygii</taxon>
        <taxon>Teleostei</taxon>
        <taxon>Ostariophysi</taxon>
        <taxon>Cypriniformes</taxon>
        <taxon>Cyprinidae</taxon>
        <taxon>Labeoninae</taxon>
        <taxon>Labeonini</taxon>
        <taxon>Cirrhinus</taxon>
    </lineage>
</organism>
<keyword evidence="2" id="KW-1185">Reference proteome</keyword>
<name>A0AA88Q1S5_9TELE</name>
<evidence type="ECO:0000313" key="2">
    <source>
        <dbReference type="Proteomes" id="UP001187343"/>
    </source>
</evidence>
<dbReference type="AlphaFoldDB" id="A0AA88Q1S5"/>
<accession>A0AA88Q1S5</accession>